<protein>
    <submittedName>
        <fullName evidence="2">5-bromo-4-chloroindolyl phosphate hydrolysis protein</fullName>
    </submittedName>
</protein>
<dbReference type="EMBL" id="FUXI01000026">
    <property type="protein sequence ID" value="SJZ99415.1"/>
    <property type="molecule type" value="Genomic_DNA"/>
</dbReference>
<dbReference type="STRING" id="263852.SAMN02745116_02081"/>
<evidence type="ECO:0000256" key="1">
    <source>
        <dbReference type="SAM" id="Phobius"/>
    </source>
</evidence>
<dbReference type="Proteomes" id="UP000190328">
    <property type="component" value="Unassembled WGS sequence"/>
</dbReference>
<name>A0A1T4Q6P0_9ENTE</name>
<sequence length="246" mass="28545">MNRVAMFLLKYFFPLVVFFGLIDKMPNDIFALAWFGLLLAYYAFVPKSKKHKEKKKLKKKGIPLLSSDKWEHYKQVGLSDNEIELFRETMANLQRDIKDWETAIHANSKLRAIDLRTDGLKAAKALFKELVQEPNRMNEASDFIYKHIPSIRELTAKYQEVASHEVKSSEVFATLQNSADIITKLSEEIARDYTKFVKNDLEDLEIELTVAKKSISVDNEEIGIPDFSKEVPDYSQYLKEKDEIKV</sequence>
<evidence type="ECO:0000313" key="3">
    <source>
        <dbReference type="Proteomes" id="UP000190328"/>
    </source>
</evidence>
<dbReference type="AlphaFoldDB" id="A0A1T4Q6P0"/>
<feature type="transmembrane region" description="Helical" evidence="1">
    <location>
        <begin position="29"/>
        <end position="45"/>
    </location>
</feature>
<feature type="transmembrane region" description="Helical" evidence="1">
    <location>
        <begin position="7"/>
        <end position="23"/>
    </location>
</feature>
<keyword evidence="1" id="KW-0812">Transmembrane</keyword>
<keyword evidence="1" id="KW-1133">Transmembrane helix</keyword>
<dbReference type="InterPro" id="IPR018770">
    <property type="entry name" value="ChloroindolylP_hydrolase"/>
</dbReference>
<dbReference type="OrthoDB" id="2243657at2"/>
<dbReference type="RefSeq" id="WP_078808000.1">
    <property type="nucleotide sequence ID" value="NZ_FUXI01000026.1"/>
</dbReference>
<proteinExistence type="predicted"/>
<keyword evidence="1" id="KW-0472">Membrane</keyword>
<organism evidence="2 3">
    <name type="scientific">Pilibacter termitis</name>
    <dbReference type="NCBI Taxonomy" id="263852"/>
    <lineage>
        <taxon>Bacteria</taxon>
        <taxon>Bacillati</taxon>
        <taxon>Bacillota</taxon>
        <taxon>Bacilli</taxon>
        <taxon>Lactobacillales</taxon>
        <taxon>Enterococcaceae</taxon>
        <taxon>Pilibacter</taxon>
    </lineage>
</organism>
<gene>
    <name evidence="2" type="ORF">SAMN02745116_02081</name>
</gene>
<reference evidence="2 3" key="1">
    <citation type="submission" date="2017-02" db="EMBL/GenBank/DDBJ databases">
        <authorList>
            <person name="Peterson S.W."/>
        </authorList>
    </citation>
    <scope>NUCLEOTIDE SEQUENCE [LARGE SCALE GENOMIC DNA]</scope>
    <source>
        <strain evidence="2 3">ATCC BAA-1030</strain>
    </source>
</reference>
<evidence type="ECO:0000313" key="2">
    <source>
        <dbReference type="EMBL" id="SJZ99415.1"/>
    </source>
</evidence>
<dbReference type="Pfam" id="PF10112">
    <property type="entry name" value="Halogen_Hydrol"/>
    <property type="match status" value="1"/>
</dbReference>
<keyword evidence="3" id="KW-1185">Reference proteome</keyword>
<accession>A0A1T4Q6P0</accession>